<evidence type="ECO:0000313" key="2">
    <source>
        <dbReference type="EMBL" id="KAL2795433.1"/>
    </source>
</evidence>
<evidence type="ECO:0000313" key="3">
    <source>
        <dbReference type="Proteomes" id="UP001610563"/>
    </source>
</evidence>
<gene>
    <name evidence="2" type="ORF">BJX66DRAFT_350600</name>
</gene>
<proteinExistence type="predicted"/>
<evidence type="ECO:0000256" key="1">
    <source>
        <dbReference type="SAM" id="MobiDB-lite"/>
    </source>
</evidence>
<organism evidence="2 3">
    <name type="scientific">Aspergillus keveii</name>
    <dbReference type="NCBI Taxonomy" id="714993"/>
    <lineage>
        <taxon>Eukaryota</taxon>
        <taxon>Fungi</taxon>
        <taxon>Dikarya</taxon>
        <taxon>Ascomycota</taxon>
        <taxon>Pezizomycotina</taxon>
        <taxon>Eurotiomycetes</taxon>
        <taxon>Eurotiomycetidae</taxon>
        <taxon>Eurotiales</taxon>
        <taxon>Aspergillaceae</taxon>
        <taxon>Aspergillus</taxon>
        <taxon>Aspergillus subgen. Nidulantes</taxon>
    </lineage>
</organism>
<dbReference type="InterPro" id="IPR025444">
    <property type="entry name" value="Monooxy_af470"/>
</dbReference>
<sequence>MSTFKPLFSPNKAGSSHGRTPIQLPLKPPFLSAAIRDSMALSSWLLTGAVLQGLAIRAFGYYSLLPSALLVLLRATDHLLMTLGVTRNRYMDGVLRTKFSGQHPNATGTFPATPAAESILVFHLGARSNHPLGVLAPGMLELSNQARAMVENMTADMERYGVLGVSSYAKNEDAAGNEVLFLFYLRDYESLHRFVHDQLHMQGVAWWTKVVKDHPHLAIYHETYVVPKGHWENIYINSKPTGMGDTWFPVRDGEKGKEGGINELVRSPVDARSGALRSASKRLQMTWLEEAEKEQGELYDQTFTD</sequence>
<reference evidence="2 3" key="1">
    <citation type="submission" date="2024-07" db="EMBL/GenBank/DDBJ databases">
        <title>Section-level genome sequencing and comparative genomics of Aspergillus sections Usti and Cavernicolus.</title>
        <authorList>
            <consortium name="Lawrence Berkeley National Laboratory"/>
            <person name="Nybo J.L."/>
            <person name="Vesth T.C."/>
            <person name="Theobald S."/>
            <person name="Frisvad J.C."/>
            <person name="Larsen T.O."/>
            <person name="Kjaerboelling I."/>
            <person name="Rothschild-Mancinelli K."/>
            <person name="Lyhne E.K."/>
            <person name="Kogle M.E."/>
            <person name="Barry K."/>
            <person name="Clum A."/>
            <person name="Na H."/>
            <person name="Ledsgaard L."/>
            <person name="Lin J."/>
            <person name="Lipzen A."/>
            <person name="Kuo A."/>
            <person name="Riley R."/>
            <person name="Mondo S."/>
            <person name="Labutti K."/>
            <person name="Haridas S."/>
            <person name="Pangalinan J."/>
            <person name="Salamov A.A."/>
            <person name="Simmons B.A."/>
            <person name="Magnuson J.K."/>
            <person name="Chen J."/>
            <person name="Drula E."/>
            <person name="Henrissat B."/>
            <person name="Wiebenga A."/>
            <person name="Lubbers R.J."/>
            <person name="Gomes A.C."/>
            <person name="Makela M.R."/>
            <person name="Stajich J."/>
            <person name="Grigoriev I.V."/>
            <person name="Mortensen U.H."/>
            <person name="De Vries R.P."/>
            <person name="Baker S.E."/>
            <person name="Andersen M.R."/>
        </authorList>
    </citation>
    <scope>NUCLEOTIDE SEQUENCE [LARGE SCALE GENOMIC DNA]</scope>
    <source>
        <strain evidence="2 3">CBS 209.92</strain>
    </source>
</reference>
<dbReference type="Pfam" id="PF13826">
    <property type="entry name" value="Monooxy_af470-like"/>
    <property type="match status" value="1"/>
</dbReference>
<dbReference type="EMBL" id="JBFTWV010000035">
    <property type="protein sequence ID" value="KAL2795433.1"/>
    <property type="molecule type" value="Genomic_DNA"/>
</dbReference>
<accession>A0ABR4G8S5</accession>
<comment type="caution">
    <text evidence="2">The sequence shown here is derived from an EMBL/GenBank/DDBJ whole genome shotgun (WGS) entry which is preliminary data.</text>
</comment>
<feature type="region of interest" description="Disordered" evidence="1">
    <location>
        <begin position="1"/>
        <end position="21"/>
    </location>
</feature>
<dbReference type="Proteomes" id="UP001610563">
    <property type="component" value="Unassembled WGS sequence"/>
</dbReference>
<keyword evidence="3" id="KW-1185">Reference proteome</keyword>
<protein>
    <submittedName>
        <fullName evidence="2">Uncharacterized protein</fullName>
    </submittedName>
</protein>
<name>A0ABR4G8S5_9EURO</name>